<dbReference type="OrthoDB" id="5964700at2759"/>
<evidence type="ECO:0000313" key="2">
    <source>
        <dbReference type="EMBL" id="KAF9586305.1"/>
    </source>
</evidence>
<sequence>MDHTVMEKVTLTEEPSSATRAGPKISFPINSSASVKPTKPSTSNPLPHTAVSTSPILSLADADLLMPVLSARAELYKALIDSGYGMGSITATPAATATLLKYDPVGKKTFALSNLFKTTISESSLPMLQSTTETHNLNTKQHSNDATPDDALIESWYKIYKASINPKSKVLSVPAESKRIRAKARVSYMQKHHLKCHHEIEALRISTRHRHLPVYALTLSTWLQYKGMSATDCEKLLITWGFTSVNARRFTSHLWDLMVAAAADTKPDGTRGVGPRIRRFESQGDYKTINDKVVIIEPNST</sequence>
<reference evidence="2" key="1">
    <citation type="journal article" date="2020" name="Fungal Divers.">
        <title>Resolving the Mortierellaceae phylogeny through synthesis of multi-gene phylogenetics and phylogenomics.</title>
        <authorList>
            <person name="Vandepol N."/>
            <person name="Liber J."/>
            <person name="Desiro A."/>
            <person name="Na H."/>
            <person name="Kennedy M."/>
            <person name="Barry K."/>
            <person name="Grigoriev I.V."/>
            <person name="Miller A.N."/>
            <person name="O'Donnell K."/>
            <person name="Stajich J.E."/>
            <person name="Bonito G."/>
        </authorList>
    </citation>
    <scope>NUCLEOTIDE SEQUENCE</scope>
    <source>
        <strain evidence="2">KOD1015</strain>
    </source>
</reference>
<evidence type="ECO:0000256" key="1">
    <source>
        <dbReference type="SAM" id="MobiDB-lite"/>
    </source>
</evidence>
<protein>
    <submittedName>
        <fullName evidence="2">Uncharacterized protein</fullName>
    </submittedName>
</protein>
<gene>
    <name evidence="2" type="ORF">BGW38_007190</name>
</gene>
<feature type="region of interest" description="Disordered" evidence="1">
    <location>
        <begin position="1"/>
        <end position="49"/>
    </location>
</feature>
<name>A0A9P6G2Q3_9FUNG</name>
<dbReference type="AlphaFoldDB" id="A0A9P6G2Q3"/>
<dbReference type="Proteomes" id="UP000780801">
    <property type="component" value="Unassembled WGS sequence"/>
</dbReference>
<feature type="compositionally biased region" description="Polar residues" evidence="1">
    <location>
        <begin position="28"/>
        <end position="49"/>
    </location>
</feature>
<organism evidence="2 3">
    <name type="scientific">Lunasporangiospora selenospora</name>
    <dbReference type="NCBI Taxonomy" id="979761"/>
    <lineage>
        <taxon>Eukaryota</taxon>
        <taxon>Fungi</taxon>
        <taxon>Fungi incertae sedis</taxon>
        <taxon>Mucoromycota</taxon>
        <taxon>Mortierellomycotina</taxon>
        <taxon>Mortierellomycetes</taxon>
        <taxon>Mortierellales</taxon>
        <taxon>Mortierellaceae</taxon>
        <taxon>Lunasporangiospora</taxon>
    </lineage>
</organism>
<keyword evidence="3" id="KW-1185">Reference proteome</keyword>
<evidence type="ECO:0000313" key="3">
    <source>
        <dbReference type="Proteomes" id="UP000780801"/>
    </source>
</evidence>
<proteinExistence type="predicted"/>
<accession>A0A9P6G2Q3</accession>
<dbReference type="EMBL" id="JAABOA010000047">
    <property type="protein sequence ID" value="KAF9586305.1"/>
    <property type="molecule type" value="Genomic_DNA"/>
</dbReference>
<comment type="caution">
    <text evidence="2">The sequence shown here is derived from an EMBL/GenBank/DDBJ whole genome shotgun (WGS) entry which is preliminary data.</text>
</comment>